<evidence type="ECO:0000256" key="1">
    <source>
        <dbReference type="SAM" id="MobiDB-lite"/>
    </source>
</evidence>
<evidence type="ECO:0000313" key="3">
    <source>
        <dbReference type="EMBL" id="SEJ30420.1"/>
    </source>
</evidence>
<feature type="region of interest" description="Disordered" evidence="1">
    <location>
        <begin position="1"/>
        <end position="21"/>
    </location>
</feature>
<dbReference type="OrthoDB" id="199191at2157"/>
<accession>A0A2H4Q702</accession>
<dbReference type="KEGG" id="hae:halTADL_3451"/>
<dbReference type="GeneID" id="35004220"/>
<dbReference type="Pfam" id="PF26033">
    <property type="entry name" value="DUF8009"/>
    <property type="match status" value="1"/>
</dbReference>
<dbReference type="EMBL" id="FNYR01000043">
    <property type="protein sequence ID" value="SEJ30420.1"/>
    <property type="molecule type" value="Genomic_DNA"/>
</dbReference>
<evidence type="ECO:0000259" key="2">
    <source>
        <dbReference type="Pfam" id="PF26033"/>
    </source>
</evidence>
<dbReference type="InterPro" id="IPR058322">
    <property type="entry name" value="DUF8009"/>
</dbReference>
<dbReference type="RefSeq" id="WP_089673753.1">
    <property type="nucleotide sequence ID" value="NZ_CP024845.1"/>
</dbReference>
<reference evidence="3 4" key="1">
    <citation type="submission" date="2016-10" db="EMBL/GenBank/DDBJ databases">
        <authorList>
            <person name="de Groot N.N."/>
        </authorList>
    </citation>
    <scope>NUCLEOTIDE SEQUENCE [LARGE SCALE GENOMIC DNA]</scope>
    <source>
        <strain evidence="3 4">DSM 22187</strain>
    </source>
</reference>
<keyword evidence="4" id="KW-1185">Reference proteome</keyword>
<dbReference type="STRING" id="1073996.SAMN05444271_14311"/>
<protein>
    <recommendedName>
        <fullName evidence="2">DUF8009 domain-containing protein</fullName>
    </recommendedName>
</protein>
<dbReference type="AlphaFoldDB" id="A0A1H6XZY0"/>
<feature type="domain" description="DUF8009" evidence="2">
    <location>
        <begin position="15"/>
        <end position="149"/>
    </location>
</feature>
<dbReference type="Proteomes" id="UP000198888">
    <property type="component" value="Unassembled WGS sequence"/>
</dbReference>
<organism evidence="3 4">
    <name type="scientific">Halohasta litchfieldiae</name>
    <dbReference type="NCBI Taxonomy" id="1073996"/>
    <lineage>
        <taxon>Archaea</taxon>
        <taxon>Methanobacteriati</taxon>
        <taxon>Methanobacteriota</taxon>
        <taxon>Stenosarchaea group</taxon>
        <taxon>Halobacteria</taxon>
        <taxon>Halobacteriales</taxon>
        <taxon>Haloferacaceae</taxon>
        <taxon>Halohasta</taxon>
    </lineage>
</organism>
<name>A0A1H6XZY0_9EURY</name>
<accession>A0A1H6XZY0</accession>
<sequence length="149" mass="15887">MPDESADREADPTAAGTDDPGVIRSIAVTVDDVVTALEANRSADRSAVLRVTPPFAGRMRARIHVAGGEGSYEGDAEAIHIDPESLVVDVPEYPTADEMAGGEADLKARRHRHTERVEQWRETVSERLGDEVTLATASGSVDVRVVALG</sequence>
<feature type="compositionally biased region" description="Basic and acidic residues" evidence="1">
    <location>
        <begin position="1"/>
        <end position="11"/>
    </location>
</feature>
<evidence type="ECO:0000313" key="4">
    <source>
        <dbReference type="Proteomes" id="UP000198888"/>
    </source>
</evidence>
<proteinExistence type="predicted"/>
<gene>
    <name evidence="3" type="ORF">SAMN05444271_14311</name>
</gene>